<keyword evidence="2" id="KW-0963">Cytoplasm</keyword>
<evidence type="ECO:0000256" key="5">
    <source>
        <dbReference type="ARBA" id="ARBA00022741"/>
    </source>
</evidence>
<keyword evidence="7" id="KW-0228">DNA excision</keyword>
<dbReference type="InterPro" id="IPR003439">
    <property type="entry name" value="ABC_transporter-like_ATP-bd"/>
</dbReference>
<gene>
    <name evidence="18" type="ORF">CKY47_05915</name>
</gene>
<keyword evidence="12" id="KW-0238">DNA-binding</keyword>
<evidence type="ECO:0000256" key="1">
    <source>
        <dbReference type="ARBA" id="ARBA00004496"/>
    </source>
</evidence>
<keyword evidence="6" id="KW-0227">DNA damage</keyword>
<comment type="subcellular location">
    <subcellularLocation>
        <location evidence="1">Cytoplasm</location>
    </subcellularLocation>
</comment>
<dbReference type="Gene3D" id="1.20.1580.10">
    <property type="entry name" value="ABC transporter ATPase like domain"/>
    <property type="match status" value="2"/>
</dbReference>
<protein>
    <recommendedName>
        <fullName evidence="15">UvrABC system protein A</fullName>
    </recommendedName>
    <alternativeName>
        <fullName evidence="16">Excinuclease ABC subunit A</fullName>
    </alternativeName>
</protein>
<dbReference type="InterPro" id="IPR041552">
    <property type="entry name" value="UvrA_DNA-bd"/>
</dbReference>
<dbReference type="SMART" id="SM00382">
    <property type="entry name" value="AAA"/>
    <property type="match status" value="2"/>
</dbReference>
<keyword evidence="13" id="KW-0234">DNA repair</keyword>
<keyword evidence="5" id="KW-0547">Nucleotide-binding</keyword>
<dbReference type="CDD" id="cd03270">
    <property type="entry name" value="ABC_UvrA_I"/>
    <property type="match status" value="1"/>
</dbReference>
<dbReference type="InterPro" id="IPR027417">
    <property type="entry name" value="P-loop_NTPase"/>
</dbReference>
<keyword evidence="19" id="KW-1185">Reference proteome</keyword>
<evidence type="ECO:0000256" key="8">
    <source>
        <dbReference type="ARBA" id="ARBA00022771"/>
    </source>
</evidence>
<keyword evidence="4" id="KW-0677">Repeat</keyword>
<evidence type="ECO:0000256" key="13">
    <source>
        <dbReference type="ARBA" id="ARBA00023204"/>
    </source>
</evidence>
<dbReference type="Proteomes" id="UP001225605">
    <property type="component" value="Unassembled WGS sequence"/>
</dbReference>
<evidence type="ECO:0000256" key="6">
    <source>
        <dbReference type="ARBA" id="ARBA00022763"/>
    </source>
</evidence>
<proteinExistence type="inferred from homology"/>
<dbReference type="Pfam" id="PF00005">
    <property type="entry name" value="ABC_tran"/>
    <property type="match status" value="1"/>
</dbReference>
<comment type="caution">
    <text evidence="18">The sequence shown here is derived from an EMBL/GenBank/DDBJ whole genome shotgun (WGS) entry which is preliminary data.</text>
</comment>
<dbReference type="EMBL" id="NSDM01000002">
    <property type="protein sequence ID" value="MDQ2583523.1"/>
    <property type="molecule type" value="Genomic_DNA"/>
</dbReference>
<evidence type="ECO:0000256" key="3">
    <source>
        <dbReference type="ARBA" id="ARBA00022723"/>
    </source>
</evidence>
<sequence length="768" mass="82639">MSTRGGVRSGGHIVVGNARGNNLKNVSLRIPKGQLTVFAGVSGSGKSSVVFDTIAVESQRQLNESFPSFIRNRLPRYERPDAEVVENLSTAIVVDQKPVGGNSRSTVGTMTDIHPVLRVLFSRHGKPTAGPSTKFSFNDPQGMCPECEGLGRTVRLDLDKLIDEDKSLAEGAIRFPTFAKGTFQWQLYAESGLFDPDKPIKRFSAADREKLLHGSGFKVDRAGRHGVYKNEYEGVVLRFTRRYLKKGLDSLNERDRAAVAEVVSEGPCPACRGGRLNRAALASKIAGYSIADLTAMEVDELIDVLAGLDVPAAKPITASALAALRRISGIGLGYLTLDRETPTLSGGESQRLKTVRHLGSSLTDLTFIFDEPSVGLHPRDVHRLNELLIALRDKGNTVLVVEHDRDVLRIADHVVEMGPGAGTEGGEVVFEGTVAQLRKATTPTGRAMRSVPGLKESFREPTGTLPVRKAKLHNLKEVSVDFPTGVLTTVTGVAGSGKSTLVAGVLPRQHPDVVVVNQSAVGISLRSVPATYLDIMDPVRALFAGATGQDPGLFSFNSTGGCPECKGRGVIQTDLAYLDPVTTTCEACGGSRYRPEALEHTLDGRTIADVLASTTDDALRFFTDDGIRERLELLSEVGLGYLTLGQPLSTLSGGERQRLKLAGRLRETGHVYVLDEPTTGLHMSDVDRLLALLDRMVDAGNTVIVIEHDLDVVRRSDWVVDLGPEAGRHGGEVVFQGTPAQLLQAGESHTARCLKADLEEFSGGRRDG</sequence>
<evidence type="ECO:0000256" key="10">
    <source>
        <dbReference type="ARBA" id="ARBA00022840"/>
    </source>
</evidence>
<dbReference type="PANTHER" id="PTHR43152">
    <property type="entry name" value="UVRABC SYSTEM PROTEIN A"/>
    <property type="match status" value="1"/>
</dbReference>
<dbReference type="PROSITE" id="PS50893">
    <property type="entry name" value="ABC_TRANSPORTER_2"/>
    <property type="match status" value="2"/>
</dbReference>
<evidence type="ECO:0000313" key="18">
    <source>
        <dbReference type="EMBL" id="MDQ2583523.1"/>
    </source>
</evidence>
<feature type="domain" description="ABC transporter" evidence="17">
    <location>
        <begin position="458"/>
        <end position="755"/>
    </location>
</feature>
<evidence type="ECO:0000259" key="17">
    <source>
        <dbReference type="PROSITE" id="PS50893"/>
    </source>
</evidence>
<keyword evidence="10" id="KW-0067">ATP-binding</keyword>
<accession>A0ABU0WUK0</accession>
<keyword evidence="3" id="KW-0479">Metal-binding</keyword>
<evidence type="ECO:0000256" key="7">
    <source>
        <dbReference type="ARBA" id="ARBA00022769"/>
    </source>
</evidence>
<evidence type="ECO:0000256" key="2">
    <source>
        <dbReference type="ARBA" id="ARBA00022490"/>
    </source>
</evidence>
<keyword evidence="8" id="KW-0863">Zinc-finger</keyword>
<evidence type="ECO:0000256" key="11">
    <source>
        <dbReference type="ARBA" id="ARBA00022881"/>
    </source>
</evidence>
<evidence type="ECO:0000256" key="14">
    <source>
        <dbReference type="ARBA" id="ARBA00038000"/>
    </source>
</evidence>
<evidence type="ECO:0000256" key="4">
    <source>
        <dbReference type="ARBA" id="ARBA00022737"/>
    </source>
</evidence>
<evidence type="ECO:0000256" key="16">
    <source>
        <dbReference type="ARBA" id="ARBA00042156"/>
    </source>
</evidence>
<dbReference type="Pfam" id="PF17755">
    <property type="entry name" value="UvrA_DNA-bind"/>
    <property type="match status" value="1"/>
</dbReference>
<evidence type="ECO:0000313" key="19">
    <source>
        <dbReference type="Proteomes" id="UP001225605"/>
    </source>
</evidence>
<evidence type="ECO:0000256" key="9">
    <source>
        <dbReference type="ARBA" id="ARBA00022833"/>
    </source>
</evidence>
<evidence type="ECO:0000256" key="12">
    <source>
        <dbReference type="ARBA" id="ARBA00023125"/>
    </source>
</evidence>
<feature type="domain" description="ABC transporter" evidence="17">
    <location>
        <begin position="7"/>
        <end position="444"/>
    </location>
</feature>
<dbReference type="SUPFAM" id="SSF52540">
    <property type="entry name" value="P-loop containing nucleoside triphosphate hydrolases"/>
    <property type="match status" value="2"/>
</dbReference>
<evidence type="ECO:0000256" key="15">
    <source>
        <dbReference type="ARBA" id="ARBA00039316"/>
    </source>
</evidence>
<dbReference type="Gene3D" id="3.40.50.300">
    <property type="entry name" value="P-loop containing nucleotide triphosphate hydrolases"/>
    <property type="match status" value="3"/>
</dbReference>
<keyword evidence="9" id="KW-0862">Zinc</keyword>
<dbReference type="RefSeq" id="WP_306744633.1">
    <property type="nucleotide sequence ID" value="NZ_NSDM01000002.1"/>
</dbReference>
<dbReference type="InterPro" id="IPR003593">
    <property type="entry name" value="AAA+_ATPase"/>
</dbReference>
<dbReference type="Gene3D" id="1.10.8.280">
    <property type="entry name" value="ABC transporter ATPase domain-like"/>
    <property type="match status" value="1"/>
</dbReference>
<comment type="similarity">
    <text evidence="14">Belongs to the ABC transporter superfamily. UvrA family.</text>
</comment>
<reference evidence="18 19" key="1">
    <citation type="submission" date="2017-06" db="EMBL/GenBank/DDBJ databases">
        <title>Cultured bacterium strain Saccharothrix yanglingensis Hhs.015.</title>
        <authorList>
            <person name="Xia Y."/>
        </authorList>
    </citation>
    <scope>NUCLEOTIDE SEQUENCE [LARGE SCALE GENOMIC DNA]</scope>
    <source>
        <strain evidence="18 19">Hhs.015</strain>
    </source>
</reference>
<organism evidence="18 19">
    <name type="scientific">Saccharothrix yanglingensis</name>
    <dbReference type="NCBI Taxonomy" id="659496"/>
    <lineage>
        <taxon>Bacteria</taxon>
        <taxon>Bacillati</taxon>
        <taxon>Actinomycetota</taxon>
        <taxon>Actinomycetes</taxon>
        <taxon>Pseudonocardiales</taxon>
        <taxon>Pseudonocardiaceae</taxon>
        <taxon>Saccharothrix</taxon>
    </lineage>
</organism>
<dbReference type="PANTHER" id="PTHR43152:SF2">
    <property type="entry name" value="DRUG RESISTANCE ABC TRANSPORTER"/>
    <property type="match status" value="1"/>
</dbReference>
<name>A0ABU0WUK0_9PSEU</name>
<keyword evidence="11" id="KW-0267">Excision nuclease</keyword>